<accession>A0AAU9U1K3</accession>
<feature type="coiled-coil region" evidence="1">
    <location>
        <begin position="804"/>
        <end position="901"/>
    </location>
</feature>
<gene>
    <name evidence="3" type="ORF">EEDITHA_LOCUS7659</name>
</gene>
<keyword evidence="4" id="KW-1185">Reference proteome</keyword>
<dbReference type="PANTHER" id="PTHR23159">
    <property type="entry name" value="CENTROSOMAL PROTEIN 2"/>
    <property type="match status" value="1"/>
</dbReference>
<feature type="coiled-coil region" evidence="1">
    <location>
        <begin position="646"/>
        <end position="760"/>
    </location>
</feature>
<feature type="compositionally biased region" description="Polar residues" evidence="2">
    <location>
        <begin position="389"/>
        <end position="401"/>
    </location>
</feature>
<dbReference type="SUPFAM" id="SSF57997">
    <property type="entry name" value="Tropomyosin"/>
    <property type="match status" value="1"/>
</dbReference>
<dbReference type="Gene3D" id="1.10.287.1490">
    <property type="match status" value="1"/>
</dbReference>
<dbReference type="Proteomes" id="UP001153954">
    <property type="component" value="Unassembled WGS sequence"/>
</dbReference>
<feature type="coiled-coil region" evidence="1">
    <location>
        <begin position="2094"/>
        <end position="2335"/>
    </location>
</feature>
<feature type="region of interest" description="Disordered" evidence="2">
    <location>
        <begin position="2779"/>
        <end position="2801"/>
    </location>
</feature>
<evidence type="ECO:0000256" key="2">
    <source>
        <dbReference type="SAM" id="MobiDB-lite"/>
    </source>
</evidence>
<protein>
    <recommendedName>
        <fullName evidence="5">Viral A-type inclusion protein</fullName>
    </recommendedName>
</protein>
<comment type="caution">
    <text evidence="3">The sequence shown here is derived from an EMBL/GenBank/DDBJ whole genome shotgun (WGS) entry which is preliminary data.</text>
</comment>
<sequence length="2882" mass="333680">MSESTDNKIPGQDKRLDTSDSDIAAPSEVVSVAGSVKHSKQSISSERQIKFERAQKCLENAALVSKRIKEHRKATAELLGRPFEEDVGDTASELATTISEKTGYSVATDTSTTLSVQDALNIPGISESLANTLKQKEILMERIKHYKEISKRPMKKVVPTTRKDSTSDTLDVKKGSENTDITKLTNLIKEKDNNLSIMQVKMRAMETTILDLQEKINEKDQIIEAKNKATTLISESLSKKEKDTLDLLEDTKHQMIKMQNNFIEMETEWKEEKLKLKQEIEDKNEKIKSLEEANTILENSRFDISVAHSKLAEELDLKVIEINELRDKIRQLEDDFSKRVQEDDTESKIEKGTLEISNMEELSKKIELLEQINLELRQANKEFENQLALNQETKSNTSPSKKGSPLPTRKGGRNSASKLKSPWSHLSSETSQPEQDKKGKFDKSKSDLVIQSLNKEILQKEYLISEKDALIAELKSSNEMKEATIKELQLLIDSQQESVKMVDIGILVDLKETTKEDSNVTEIISVDLKNLEDKLQLAQNQIVKLNEEIDVGNKNMIKVKSNFKLKIKQMQKTIENFSKVSDAHAEIVKLNEEIHQLTQKVAELEEEKGNLQLHLVDYDGGRLTESEIYKRLVESENLAEARLKSISLLESQKFDLVQELHSLQQKNIEMEDKLADISLLQNEQVCSEMKSVQLEEQIDQLQASKKELEHIIDNLKLDKEQLNSNIRILQEEKEELIQKLENYIQENIELTDKLEKLSAEKVSSAESIEIVESLTTQEKLELEEYSKSLQTDKKVGDPNSEEYISQSQEQNEKLIEESIELKQKIDLFSSERQEVMEKMNNLSLENESLNKDIQELKDQCDSLKNSIRLLDEEKNKLISLNDELNHQIEELKHEKSEILRETVEVVKPLSVEDVVDGSAADTGQQDDKTTGDKGAGRVKSVKQLTKEILKLKNTIKEREDEIADCQMKILSLEEQQEKNKEILQNIASNEKIIQKLTDENNQLKKEIETISNENKAEHNLHLTQTQELLQSEIQKLHQEYAAALNTRDSRIHELENLLLEYEKQVRNYSNTLQQKDKEMSEYINQITKLNDVSQKLKSTVDLLEEEKAKDQNSELIKSLNKQITLYQKTLSDYEEKLRSHEDEKVQLLSFKSKLENKSNSLELELKKMQDLLTEKQEIIKESQILQQKQTEEVSAILIQAKERDEEIHEIKLQLRKESIENEKLRNIVVQKSTEINELTKLFENAKEKLNSVSVDKNSQNEQYSAIEQKNKELIEKLKKFAVNIKKKTAMYSELENHLHETQKQLENKNEHYEQLLIQVETIPALQEKLKHAEEEFNRMQSQKILLEQKSQEILHLQSQIETLHKNSANDMETITKLNESINILNKDLYFVNEENNNLKTQIESLNNKLVEYEIEQKNNSNLLTKISCLEADIHQKQNKIDDLSNQIQNFNEKLTQVQFGHDAKVQESDMYIESLQSEIDKYKNRIYRLEESISAMENRRQSLERKADNLDTQLHEKQKAYSEYKDQEDELVSRLAILIDNDRFIEKQLIDIESENKELHFKMQNLNDNFQKLQISYTDLQNKCDMLKIKADKVDAMESEILTYQSNIRELEANLKRITNEQNTLLAQKKKDIEELESEFNTQIENAIKEKKILSEKYEKVIDHVSKLESRLNEYRITIENLNIKLAELAHENQLLNEKSTYNKKEITPDYTEQYISEINKLNSMLNSKNQEIIDLGNKLNNLEANNLTYMSKVDNENKEMVKKLEDANLQMNKLLNEIETLKDNNKQLNILVLQKEEQIKQIMENKKVIFEMNIPKTEGMTISSTIEAMNEPTIPEIISLQSQIVSDAEVQSQSHIQPIIKKITESVPTKSRHVRSTSDLFEVIEETIVPHKSYQCTKDNITEESDPFNSEEGWGLETTEESGDIPGSSDLHQQIQQLNEANNKLKLEMDTTNAKLLKALKKLKELKGTNDMLSNELQLTKKISQSSMLDMAIENELSNTVEELEKKVQELNTDLSTEKREKEALKKQNEVFKNANDRLLEMKEKMDNELEMWKYNFKQVNDKFSSLQWGGDSKDSTDNFNSQSGVTSRVIDKTEVNEEILKLEKENDELQTIIDNMNSQNKELTVQQEQLKNEINVLKQQLNEKTTIICENCHKLNELNKELLQKQELLQSEINNLKQQSIIVCTDCEKFKFEIQEYQYKYESLKEKCSTLNESVQQLEIQYNEVVSQNEHLQKVFEENQNTTAEKQNKQNLNETNAILLVEKCSNLEENSLKLKEQLDDANKRIDELDQENKSLTDKVDDYNKQINDLNSKLLNLNAENDQLLSTVAELRSSVSSAMDQRGFEIAELWKQHLAQREAEFQQIEHDLRTQLTASEAKYEQLLENVQSSSQEETNKIVMAEQISTLHNKLQEKDEQLKSLQQKYAEVINQLDILRSEIEDEKVMQENKGLVQQEEYEKIIQELNKTNKVRCDEYETTINNLRTELDATITVNANLNQQIEEIRTNYENKIIDLNKQLQLKDSEIYQKASDFTITLAQRNEEFENVRRHLIEFEKKVEDLTFEKESELAILRLKMHENTESFNKVKKDIEDEKHAISESLKEKIIECTNLNKQINDLNKVLEEYANKAVETQAVLESQELEIVTLKDEISSLEETLRSASSKIEKHVTFASDTKLGSESEKNSGGVDKQLLDAVPRAELDLALYMLHQRDVRCEELTMELTQLLEERDTLQLRLSDSLRSFEELKSRCNSAGLDLSISSSQEGTSELPTLSFEKESHILDTHKGQTSRSSSISDPDGDKPKLQAKLSELRSVKHSRDVRLRQESEQRQLGMRLLHRDVANLPAEAVEQLTQAHHTLSRDTQSTPTVLLNWLRGKSTPKVVHM</sequence>
<evidence type="ECO:0000313" key="3">
    <source>
        <dbReference type="EMBL" id="CAH2091836.1"/>
    </source>
</evidence>
<evidence type="ECO:0000313" key="4">
    <source>
        <dbReference type="Proteomes" id="UP001153954"/>
    </source>
</evidence>
<reference evidence="3" key="1">
    <citation type="submission" date="2022-03" db="EMBL/GenBank/DDBJ databases">
        <authorList>
            <person name="Tunstrom K."/>
        </authorList>
    </citation>
    <scope>NUCLEOTIDE SEQUENCE</scope>
</reference>
<feature type="coiled-coil region" evidence="1">
    <location>
        <begin position="471"/>
        <end position="555"/>
    </location>
</feature>
<evidence type="ECO:0000256" key="1">
    <source>
        <dbReference type="SAM" id="Coils"/>
    </source>
</evidence>
<dbReference type="PANTHER" id="PTHR23159:SF31">
    <property type="entry name" value="CENTROSOME-ASSOCIATED PROTEIN CEP250 ISOFORM X1"/>
    <property type="match status" value="1"/>
</dbReference>
<dbReference type="EMBL" id="CAKOGL010000011">
    <property type="protein sequence ID" value="CAH2091836.1"/>
    <property type="molecule type" value="Genomic_DNA"/>
</dbReference>
<name>A0AAU9U1K3_EUPED</name>
<organism evidence="3 4">
    <name type="scientific">Euphydryas editha</name>
    <name type="common">Edith's checkerspot</name>
    <dbReference type="NCBI Taxonomy" id="104508"/>
    <lineage>
        <taxon>Eukaryota</taxon>
        <taxon>Metazoa</taxon>
        <taxon>Ecdysozoa</taxon>
        <taxon>Arthropoda</taxon>
        <taxon>Hexapoda</taxon>
        <taxon>Insecta</taxon>
        <taxon>Pterygota</taxon>
        <taxon>Neoptera</taxon>
        <taxon>Endopterygota</taxon>
        <taxon>Lepidoptera</taxon>
        <taxon>Glossata</taxon>
        <taxon>Ditrysia</taxon>
        <taxon>Papilionoidea</taxon>
        <taxon>Nymphalidae</taxon>
        <taxon>Nymphalinae</taxon>
        <taxon>Euphydryas</taxon>
    </lineage>
</organism>
<feature type="compositionally biased region" description="Polar residues" evidence="2">
    <location>
        <begin position="414"/>
        <end position="433"/>
    </location>
</feature>
<feature type="coiled-coil region" evidence="1">
    <location>
        <begin position="1726"/>
        <end position="1806"/>
    </location>
</feature>
<feature type="region of interest" description="Disordered" evidence="2">
    <location>
        <begin position="1902"/>
        <end position="1930"/>
    </location>
</feature>
<feature type="region of interest" description="Disordered" evidence="2">
    <location>
        <begin position="1"/>
        <end position="23"/>
    </location>
</feature>
<evidence type="ECO:0008006" key="5">
    <source>
        <dbReference type="Google" id="ProtNLM"/>
    </source>
</evidence>
<feature type="coiled-coil region" evidence="1">
    <location>
        <begin position="580"/>
        <end position="614"/>
    </location>
</feature>
<keyword evidence="1" id="KW-0175">Coiled coil</keyword>
<feature type="coiled-coil region" evidence="1">
    <location>
        <begin position="2479"/>
        <end position="2524"/>
    </location>
</feature>
<feature type="region of interest" description="Disordered" evidence="2">
    <location>
        <begin position="389"/>
        <end position="443"/>
    </location>
</feature>
<feature type="coiled-coil region" evidence="1">
    <location>
        <begin position="2600"/>
        <end position="2662"/>
    </location>
</feature>
<proteinExistence type="predicted"/>
<feature type="compositionally biased region" description="Polar residues" evidence="2">
    <location>
        <begin position="2784"/>
        <end position="2793"/>
    </location>
</feature>
<feature type="compositionally biased region" description="Basic and acidic residues" evidence="2">
    <location>
        <begin position="925"/>
        <end position="935"/>
    </location>
</feature>
<feature type="coiled-coil region" evidence="1">
    <location>
        <begin position="941"/>
        <end position="1699"/>
    </location>
</feature>
<feature type="coiled-coil region" evidence="1">
    <location>
        <begin position="2366"/>
        <end position="2438"/>
    </location>
</feature>
<feature type="compositionally biased region" description="Basic and acidic residues" evidence="2">
    <location>
        <begin position="434"/>
        <end position="443"/>
    </location>
</feature>
<feature type="region of interest" description="Disordered" evidence="2">
    <location>
        <begin position="916"/>
        <end position="936"/>
    </location>
</feature>